<feature type="compositionally biased region" description="Low complexity" evidence="2">
    <location>
        <begin position="155"/>
        <end position="175"/>
    </location>
</feature>
<feature type="compositionally biased region" description="Basic and acidic residues" evidence="2">
    <location>
        <begin position="177"/>
        <end position="200"/>
    </location>
</feature>
<evidence type="ECO:0000313" key="3">
    <source>
        <dbReference type="EMBL" id="SBP09423.1"/>
    </source>
</evidence>
<evidence type="ECO:0000256" key="2">
    <source>
        <dbReference type="SAM" id="MobiDB-lite"/>
    </source>
</evidence>
<feature type="region of interest" description="Disordered" evidence="2">
    <location>
        <begin position="143"/>
        <end position="205"/>
    </location>
</feature>
<sequence>MFKGLPLAYCSLRMRFEKFPHSRFAFVTSSKEDETYSAVHARTSEAETYVNSTGMPPKFGRKVIQTRARGTTSRAGKESGTESAECSQTGSVSKAPTSLVVEKRSHEIEMLEMKVQWQNEKINELTKERDFLKEQLASVFKKDTTSENYSEDTRSLSSDTAECSSESSECLSPLSSDDDKKKKLKNKEGKGKKVTEDGQRLSKGPISKPGCVQLYRKGGTMARAFKRYGVDQNTIVITAPIAELSITAPRKYAEVFKNYNSQVKLCVCSTLCICNCRGSRGRTTG</sequence>
<reference evidence="3" key="2">
    <citation type="submission" date="2016-06" db="EMBL/GenBank/DDBJ databases">
        <title>The genome of a short-lived fish provides insights into sex chromosome evolution and the genetic control of aging.</title>
        <authorList>
            <person name="Reichwald K."/>
            <person name="Felder M."/>
            <person name="Petzold A."/>
            <person name="Koch P."/>
            <person name="Groth M."/>
            <person name="Platzer M."/>
        </authorList>
    </citation>
    <scope>NUCLEOTIDE SEQUENCE</scope>
    <source>
        <tissue evidence="3">Brain</tissue>
    </source>
</reference>
<evidence type="ECO:0008006" key="4">
    <source>
        <dbReference type="Google" id="ProtNLM"/>
    </source>
</evidence>
<organism evidence="3">
    <name type="scientific">Iconisemion striatum</name>
    <dbReference type="NCBI Taxonomy" id="60296"/>
    <lineage>
        <taxon>Eukaryota</taxon>
        <taxon>Metazoa</taxon>
        <taxon>Chordata</taxon>
        <taxon>Craniata</taxon>
        <taxon>Vertebrata</taxon>
        <taxon>Euteleostomi</taxon>
        <taxon>Actinopterygii</taxon>
        <taxon>Neopterygii</taxon>
        <taxon>Teleostei</taxon>
        <taxon>Neoteleostei</taxon>
        <taxon>Acanthomorphata</taxon>
        <taxon>Ovalentaria</taxon>
        <taxon>Atherinomorphae</taxon>
        <taxon>Cyprinodontiformes</taxon>
        <taxon>Nothobranchiidae</taxon>
        <taxon>Iconisemion</taxon>
    </lineage>
</organism>
<protein>
    <recommendedName>
        <fullName evidence="4">Coiled-coil domain containing 106</fullName>
    </recommendedName>
</protein>
<dbReference type="GO" id="GO:0005654">
    <property type="term" value="C:nucleoplasm"/>
    <property type="evidence" value="ECO:0007669"/>
    <property type="project" value="TreeGrafter"/>
</dbReference>
<dbReference type="Pfam" id="PF15794">
    <property type="entry name" value="CCDC106"/>
    <property type="match status" value="1"/>
</dbReference>
<dbReference type="PANTHER" id="PTHR16477">
    <property type="entry name" value="COILED-COIL DOMAIN-CONTAINING PROTEIN 106"/>
    <property type="match status" value="1"/>
</dbReference>
<dbReference type="AlphaFoldDB" id="A0A1A7WUL2"/>
<feature type="coiled-coil region" evidence="1">
    <location>
        <begin position="108"/>
        <end position="142"/>
    </location>
</feature>
<gene>
    <name evidence="3" type="primary">OLA.3458</name>
</gene>
<accession>A0A1A7WUL2</accession>
<dbReference type="PANTHER" id="PTHR16477:SF2">
    <property type="entry name" value="COILED-COIL DOMAIN-CONTAINING PROTEIN 106"/>
    <property type="match status" value="1"/>
</dbReference>
<name>A0A1A7WUL2_9TELE</name>
<proteinExistence type="predicted"/>
<dbReference type="InterPro" id="IPR031591">
    <property type="entry name" value="CCDC106"/>
</dbReference>
<feature type="compositionally biased region" description="Polar residues" evidence="2">
    <location>
        <begin position="81"/>
        <end position="96"/>
    </location>
</feature>
<reference evidence="3" key="1">
    <citation type="submission" date="2016-05" db="EMBL/GenBank/DDBJ databases">
        <authorList>
            <person name="Lavstsen T."/>
            <person name="Jespersen J.S."/>
        </authorList>
    </citation>
    <scope>NUCLEOTIDE SEQUENCE</scope>
    <source>
        <tissue evidence="3">Brain</tissue>
    </source>
</reference>
<evidence type="ECO:0000256" key="1">
    <source>
        <dbReference type="SAM" id="Coils"/>
    </source>
</evidence>
<dbReference type="EMBL" id="HADW01008023">
    <property type="protein sequence ID" value="SBP09423.1"/>
    <property type="molecule type" value="Transcribed_RNA"/>
</dbReference>
<feature type="region of interest" description="Disordered" evidence="2">
    <location>
        <begin position="65"/>
        <end position="98"/>
    </location>
</feature>
<keyword evidence="1" id="KW-0175">Coiled coil</keyword>